<dbReference type="PANTHER" id="PTHR42879:SF2">
    <property type="entry name" value="3-OXOACYL-[ACYL-CARRIER-PROTEIN] REDUCTASE FABG"/>
    <property type="match status" value="1"/>
</dbReference>
<comment type="subunit">
    <text evidence="13">Homotetramer.</text>
</comment>
<dbReference type="NCBIfam" id="NF009466">
    <property type="entry name" value="PRK12826.1-2"/>
    <property type="match status" value="1"/>
</dbReference>
<dbReference type="PRINTS" id="PR00081">
    <property type="entry name" value="GDHRDH"/>
</dbReference>
<keyword evidence="16" id="KW-1185">Reference proteome</keyword>
<dbReference type="SUPFAM" id="SSF51735">
    <property type="entry name" value="NAD(P)-binding Rossmann-fold domains"/>
    <property type="match status" value="1"/>
</dbReference>
<dbReference type="GO" id="GO:0006633">
    <property type="term" value="P:fatty acid biosynthetic process"/>
    <property type="evidence" value="ECO:0007669"/>
    <property type="project" value="UniProtKB-KW"/>
</dbReference>
<dbReference type="PROSITE" id="PS00061">
    <property type="entry name" value="ADH_SHORT"/>
    <property type="match status" value="1"/>
</dbReference>
<sequence length="338" mass="34790">MACTLARRLQLQLQTMLASKHAQATARSVRAKEPVMAAALRASAGSAVRPFTAATAASLRRMAGAAGGAARAPQQARGRSALSVVAMSGDGQAAKPVCLVTGASRGIGKAIALALGAQGARVAINYAASASAAEEVAAAVVAAGGEAMVVGANVAKREEIERMFKEVVDKWGRVDVLVNNAGITRDTLMMRMKPEQWDAVIDTNLSGVFYCTQAATKLMGKQKAGRIINITSVVGLVGNAGQANYAAAKAGVIGLTKTTAREWAARTITANAVAPGFIASDMTAAIDKKYEEGILKGIPLGRYGQPEEVAGLVRFLALDPAAAYITGQVYNVDGGMVM</sequence>
<evidence type="ECO:0000256" key="4">
    <source>
        <dbReference type="ARBA" id="ARBA00022516"/>
    </source>
</evidence>
<keyword evidence="8 13" id="KW-0443">Lipid metabolism</keyword>
<evidence type="ECO:0000256" key="5">
    <source>
        <dbReference type="ARBA" id="ARBA00022832"/>
    </source>
</evidence>
<feature type="active site" description="Proton acceptor" evidence="11">
    <location>
        <position position="245"/>
    </location>
</feature>
<name>A0A9W6BFW5_9CHLO</name>
<evidence type="ECO:0000313" key="16">
    <source>
        <dbReference type="Proteomes" id="UP001165080"/>
    </source>
</evidence>
<evidence type="ECO:0000256" key="12">
    <source>
        <dbReference type="PIRSR" id="PIRSR611284-2"/>
    </source>
</evidence>
<dbReference type="EC" id="1.1.1.100" evidence="3 13"/>
<dbReference type="NCBIfam" id="TIGR01830">
    <property type="entry name" value="3oxo_ACP_reduc"/>
    <property type="match status" value="1"/>
</dbReference>
<dbReference type="PANTHER" id="PTHR42879">
    <property type="entry name" value="3-OXOACYL-(ACYL-CARRIER-PROTEIN) REDUCTASE"/>
    <property type="match status" value="1"/>
</dbReference>
<dbReference type="InterPro" id="IPR020904">
    <property type="entry name" value="Sc_DH/Rdtase_CS"/>
</dbReference>
<comment type="pathway">
    <text evidence="1 13">Lipid metabolism; fatty acid biosynthesis.</text>
</comment>
<evidence type="ECO:0000313" key="15">
    <source>
        <dbReference type="EMBL" id="GLC51324.1"/>
    </source>
</evidence>
<evidence type="ECO:0000256" key="3">
    <source>
        <dbReference type="ARBA" id="ARBA00012948"/>
    </source>
</evidence>
<dbReference type="SMART" id="SM00822">
    <property type="entry name" value="PKS_KR"/>
    <property type="match status" value="1"/>
</dbReference>
<evidence type="ECO:0000259" key="14">
    <source>
        <dbReference type="SMART" id="SM00822"/>
    </source>
</evidence>
<keyword evidence="9 13" id="KW-0275">Fatty acid biosynthesis</keyword>
<evidence type="ECO:0000256" key="2">
    <source>
        <dbReference type="ARBA" id="ARBA00006484"/>
    </source>
</evidence>
<dbReference type="GO" id="GO:0004316">
    <property type="term" value="F:3-oxoacyl-[acyl-carrier-protein] reductase (NADPH) activity"/>
    <property type="evidence" value="ECO:0007669"/>
    <property type="project" value="UniProtKB-UniRule"/>
</dbReference>
<dbReference type="GO" id="GO:0009507">
    <property type="term" value="C:chloroplast"/>
    <property type="evidence" value="ECO:0007669"/>
    <property type="project" value="UniProtKB-SubCell"/>
</dbReference>
<accession>A0A9W6BFW5</accession>
<feature type="binding site" evidence="12">
    <location>
        <begin position="153"/>
        <end position="154"/>
    </location>
    <ligand>
        <name>NADP(+)</name>
        <dbReference type="ChEBI" id="CHEBI:58349"/>
    </ligand>
</feature>
<keyword evidence="6 12" id="KW-0521">NADP</keyword>
<proteinExistence type="inferred from homology"/>
<keyword evidence="7 13" id="KW-0560">Oxidoreductase</keyword>
<dbReference type="InterPro" id="IPR050259">
    <property type="entry name" value="SDR"/>
</dbReference>
<dbReference type="AlphaFoldDB" id="A0A9W6BFW5"/>
<evidence type="ECO:0000256" key="11">
    <source>
        <dbReference type="PIRSR" id="PIRSR611284-1"/>
    </source>
</evidence>
<evidence type="ECO:0000256" key="8">
    <source>
        <dbReference type="ARBA" id="ARBA00023098"/>
    </source>
</evidence>
<keyword evidence="5 13" id="KW-0276">Fatty acid metabolism</keyword>
<dbReference type="Pfam" id="PF13561">
    <property type="entry name" value="adh_short_C2"/>
    <property type="match status" value="1"/>
</dbReference>
<evidence type="ECO:0000256" key="1">
    <source>
        <dbReference type="ARBA" id="ARBA00005194"/>
    </source>
</evidence>
<dbReference type="InterPro" id="IPR011284">
    <property type="entry name" value="3oxo_ACP_reduc"/>
</dbReference>
<dbReference type="CDD" id="cd05333">
    <property type="entry name" value="BKR_SDR_c"/>
    <property type="match status" value="1"/>
</dbReference>
<evidence type="ECO:0000256" key="6">
    <source>
        <dbReference type="ARBA" id="ARBA00022857"/>
    </source>
</evidence>
<comment type="subcellular location">
    <subcellularLocation>
        <location evidence="13">Plastid</location>
        <location evidence="13">Chloroplast</location>
    </subcellularLocation>
    <subcellularLocation>
        <location evidence="13">Plastid</location>
    </subcellularLocation>
    <text evidence="13">And non-photosynthetic plastids.</text>
</comment>
<comment type="catalytic activity">
    <reaction evidence="10 13">
        <text>a (3R)-hydroxyacyl-[ACP] + NADP(+) = a 3-oxoacyl-[ACP] + NADPH + H(+)</text>
        <dbReference type="Rhea" id="RHEA:17397"/>
        <dbReference type="Rhea" id="RHEA-COMP:9916"/>
        <dbReference type="Rhea" id="RHEA-COMP:9945"/>
        <dbReference type="ChEBI" id="CHEBI:15378"/>
        <dbReference type="ChEBI" id="CHEBI:57783"/>
        <dbReference type="ChEBI" id="CHEBI:58349"/>
        <dbReference type="ChEBI" id="CHEBI:78776"/>
        <dbReference type="ChEBI" id="CHEBI:78827"/>
        <dbReference type="EC" id="1.1.1.100"/>
    </reaction>
</comment>
<dbReference type="EMBL" id="BRXU01000004">
    <property type="protein sequence ID" value="GLC51324.1"/>
    <property type="molecule type" value="Genomic_DNA"/>
</dbReference>
<dbReference type="InterPro" id="IPR036291">
    <property type="entry name" value="NAD(P)-bd_dom_sf"/>
</dbReference>
<protein>
    <recommendedName>
        <fullName evidence="3 13">3-oxoacyl-[acyl-carrier-protein] reductase</fullName>
        <ecNumber evidence="3 13">1.1.1.100</ecNumber>
    </recommendedName>
</protein>
<feature type="domain" description="Ketoreductase" evidence="14">
    <location>
        <begin position="96"/>
        <end position="276"/>
    </location>
</feature>
<comment type="similarity">
    <text evidence="2 13">Belongs to the short-chain dehydrogenases/reductases (SDR) family.</text>
</comment>
<dbReference type="FunFam" id="3.40.50.720:FF:000037">
    <property type="entry name" value="3-oxoacyl-[acyl-carrier-protein] reductase FabG"/>
    <property type="match status" value="1"/>
</dbReference>
<evidence type="ECO:0000256" key="13">
    <source>
        <dbReference type="RuleBase" id="RU366074"/>
    </source>
</evidence>
<organism evidence="15 16">
    <name type="scientific">Pleodorina starrii</name>
    <dbReference type="NCBI Taxonomy" id="330485"/>
    <lineage>
        <taxon>Eukaryota</taxon>
        <taxon>Viridiplantae</taxon>
        <taxon>Chlorophyta</taxon>
        <taxon>core chlorophytes</taxon>
        <taxon>Chlorophyceae</taxon>
        <taxon>CS clade</taxon>
        <taxon>Chlamydomonadales</taxon>
        <taxon>Volvocaceae</taxon>
        <taxon>Pleodorina</taxon>
    </lineage>
</organism>
<evidence type="ECO:0000256" key="10">
    <source>
        <dbReference type="ARBA" id="ARBA00048508"/>
    </source>
</evidence>
<evidence type="ECO:0000256" key="7">
    <source>
        <dbReference type="ARBA" id="ARBA00023002"/>
    </source>
</evidence>
<feature type="binding site" evidence="12">
    <location>
        <begin position="102"/>
        <end position="105"/>
    </location>
    <ligand>
        <name>NADP(+)</name>
        <dbReference type="ChEBI" id="CHEBI:58349"/>
    </ligand>
</feature>
<dbReference type="InterPro" id="IPR057326">
    <property type="entry name" value="KR_dom"/>
</dbReference>
<dbReference type="PRINTS" id="PR00080">
    <property type="entry name" value="SDRFAMILY"/>
</dbReference>
<dbReference type="Proteomes" id="UP001165080">
    <property type="component" value="Unassembled WGS sequence"/>
</dbReference>
<reference evidence="15 16" key="1">
    <citation type="journal article" date="2023" name="Commun. Biol.">
        <title>Reorganization of the ancestral sex-determining regions during the evolution of trioecy in Pleodorina starrii.</title>
        <authorList>
            <person name="Takahashi K."/>
            <person name="Suzuki S."/>
            <person name="Kawai-Toyooka H."/>
            <person name="Yamamoto K."/>
            <person name="Hamaji T."/>
            <person name="Ootsuki R."/>
            <person name="Yamaguchi H."/>
            <person name="Kawachi M."/>
            <person name="Higashiyama T."/>
            <person name="Nozaki H."/>
        </authorList>
    </citation>
    <scope>NUCLEOTIDE SEQUENCE [LARGE SCALE GENOMIC DNA]</scope>
    <source>
        <strain evidence="15 16">NIES-4479</strain>
    </source>
</reference>
<feature type="binding site" evidence="12">
    <location>
        <position position="278"/>
    </location>
    <ligand>
        <name>NADP(+)</name>
        <dbReference type="ChEBI" id="CHEBI:58349"/>
    </ligand>
</feature>
<evidence type="ECO:0000256" key="9">
    <source>
        <dbReference type="ARBA" id="ARBA00023160"/>
    </source>
</evidence>
<comment type="caution">
    <text evidence="15">The sequence shown here is derived from an EMBL/GenBank/DDBJ whole genome shotgun (WGS) entry which is preliminary data.</text>
</comment>
<dbReference type="Gene3D" id="3.40.50.720">
    <property type="entry name" value="NAD(P)-binding Rossmann-like Domain"/>
    <property type="match status" value="1"/>
</dbReference>
<feature type="binding site" evidence="12">
    <location>
        <begin position="245"/>
        <end position="249"/>
    </location>
    <ligand>
        <name>NADP(+)</name>
        <dbReference type="ChEBI" id="CHEBI:58349"/>
    </ligand>
</feature>
<feature type="binding site" evidence="12">
    <location>
        <position position="180"/>
    </location>
    <ligand>
        <name>NADP(+)</name>
        <dbReference type="ChEBI" id="CHEBI:58349"/>
    </ligand>
</feature>
<gene>
    <name evidence="15" type="primary">PLEST004619</name>
    <name evidence="15" type="ORF">PLESTB_000490100</name>
</gene>
<dbReference type="GO" id="GO:0051287">
    <property type="term" value="F:NAD binding"/>
    <property type="evidence" value="ECO:0007669"/>
    <property type="project" value="UniProtKB-UniRule"/>
</dbReference>
<dbReference type="InterPro" id="IPR002347">
    <property type="entry name" value="SDR_fam"/>
</dbReference>
<keyword evidence="4 13" id="KW-0444">Lipid biosynthesis</keyword>